<keyword evidence="3" id="KW-1185">Reference proteome</keyword>
<feature type="compositionally biased region" description="Basic residues" evidence="1">
    <location>
        <begin position="91"/>
        <end position="105"/>
    </location>
</feature>
<proteinExistence type="predicted"/>
<protein>
    <submittedName>
        <fullName evidence="2">Uncharacterized protein</fullName>
    </submittedName>
</protein>
<gene>
    <name evidence="2" type="ORF">ANANG_G00106950</name>
</gene>
<feature type="compositionally biased region" description="Basic residues" evidence="1">
    <location>
        <begin position="53"/>
        <end position="62"/>
    </location>
</feature>
<dbReference type="EMBL" id="JAFIRN010000005">
    <property type="protein sequence ID" value="KAG5849151.1"/>
    <property type="molecule type" value="Genomic_DNA"/>
</dbReference>
<reference evidence="2" key="1">
    <citation type="submission" date="2021-01" db="EMBL/GenBank/DDBJ databases">
        <title>A chromosome-scale assembly of European eel, Anguilla anguilla.</title>
        <authorList>
            <person name="Henkel C."/>
            <person name="Jong-Raadsen S.A."/>
            <person name="Dufour S."/>
            <person name="Weltzien F.-A."/>
            <person name="Palstra A.P."/>
            <person name="Pelster B."/>
            <person name="Spaink H.P."/>
            <person name="Van Den Thillart G.E."/>
            <person name="Jansen H."/>
            <person name="Zahm M."/>
            <person name="Klopp C."/>
            <person name="Cedric C."/>
            <person name="Louis A."/>
            <person name="Berthelot C."/>
            <person name="Parey E."/>
            <person name="Roest Crollius H."/>
            <person name="Montfort J."/>
            <person name="Robinson-Rechavi M."/>
            <person name="Bucao C."/>
            <person name="Bouchez O."/>
            <person name="Gislard M."/>
            <person name="Lluch J."/>
            <person name="Milhes M."/>
            <person name="Lampietro C."/>
            <person name="Lopez Roques C."/>
            <person name="Donnadieu C."/>
            <person name="Braasch I."/>
            <person name="Desvignes T."/>
            <person name="Postlethwait J."/>
            <person name="Bobe J."/>
            <person name="Guiguen Y."/>
            <person name="Dirks R."/>
        </authorList>
    </citation>
    <scope>NUCLEOTIDE SEQUENCE</scope>
    <source>
        <strain evidence="2">Tag_6206</strain>
        <tissue evidence="2">Liver</tissue>
    </source>
</reference>
<evidence type="ECO:0000256" key="1">
    <source>
        <dbReference type="SAM" id="MobiDB-lite"/>
    </source>
</evidence>
<feature type="region of interest" description="Disordered" evidence="1">
    <location>
        <begin position="91"/>
        <end position="112"/>
    </location>
</feature>
<evidence type="ECO:0000313" key="3">
    <source>
        <dbReference type="Proteomes" id="UP001044222"/>
    </source>
</evidence>
<organism evidence="2 3">
    <name type="scientific">Anguilla anguilla</name>
    <name type="common">European freshwater eel</name>
    <name type="synonym">Muraena anguilla</name>
    <dbReference type="NCBI Taxonomy" id="7936"/>
    <lineage>
        <taxon>Eukaryota</taxon>
        <taxon>Metazoa</taxon>
        <taxon>Chordata</taxon>
        <taxon>Craniata</taxon>
        <taxon>Vertebrata</taxon>
        <taxon>Euteleostomi</taxon>
        <taxon>Actinopterygii</taxon>
        <taxon>Neopterygii</taxon>
        <taxon>Teleostei</taxon>
        <taxon>Anguilliformes</taxon>
        <taxon>Anguillidae</taxon>
        <taxon>Anguilla</taxon>
    </lineage>
</organism>
<dbReference type="AlphaFoldDB" id="A0A9D3MHQ1"/>
<comment type="caution">
    <text evidence="2">The sequence shown here is derived from an EMBL/GenBank/DDBJ whole genome shotgun (WGS) entry which is preliminary data.</text>
</comment>
<name>A0A9D3MHQ1_ANGAN</name>
<feature type="region of interest" description="Disordered" evidence="1">
    <location>
        <begin position="183"/>
        <end position="204"/>
    </location>
</feature>
<dbReference type="Proteomes" id="UP001044222">
    <property type="component" value="Unassembled WGS sequence"/>
</dbReference>
<sequence length="492" mass="55846">MVSKKIKKKYSSSSLEEQQEWEEYLRRMCTSQTMEKEVCCASETHYGDSVKGNKNKSKKLKSKEREKHLSRKAEMLLCNDNAFEANLRRKKAKKFKKHKDKHQKQKNKDKSKLQDCCLLPLPVKLRKDKKTKSLGGSNQSNVSLLHQRAEALASQEIMFPESGRHGCGLFRQPHPVSEGSHLLKQEPAQAQSQIHPKSKNGAPRRKSVVFDSLPCSFECVCSQVKKQKGGTEHIQVPEPSPPGTCAKEMQPRSILVSRKAHVTFEDEDTALYPLRESDCKESEVTAENNSQELFITQKTFRPMESSSEESSSVIASFTKPRDGQCGILCPQLSQDLFLSKSTTEKATQTDDFFSSPALTPSLRFHKLRQKHECTERALDLSVPKRPHRQPTGSTDWQLEQQHEETNCYPLYPKLTSTGSNEQNRTHAVTKAGSAQLKVVQTRLNESFFFRAKGAVQSPKPQSPLLDHGMTRSKMAQLKMLMKTRRPSDLNSW</sequence>
<accession>A0A9D3MHQ1</accession>
<feature type="region of interest" description="Disordered" evidence="1">
    <location>
        <begin position="46"/>
        <end position="68"/>
    </location>
</feature>
<evidence type="ECO:0000313" key="2">
    <source>
        <dbReference type="EMBL" id="KAG5849151.1"/>
    </source>
</evidence>